<dbReference type="GeneID" id="92007251"/>
<feature type="repeat" description="ANK" evidence="3">
    <location>
        <begin position="1126"/>
        <end position="1158"/>
    </location>
</feature>
<evidence type="ECO:0000313" key="7">
    <source>
        <dbReference type="Proteomes" id="UP001430584"/>
    </source>
</evidence>
<dbReference type="Pfam" id="PF13637">
    <property type="entry name" value="Ank_4"/>
    <property type="match status" value="1"/>
</dbReference>
<dbReference type="PANTHER" id="PTHR24198">
    <property type="entry name" value="ANKYRIN REPEAT AND PROTEIN KINASE DOMAIN-CONTAINING PROTEIN"/>
    <property type="match status" value="1"/>
</dbReference>
<evidence type="ECO:0000313" key="6">
    <source>
        <dbReference type="EMBL" id="KAL0261736.1"/>
    </source>
</evidence>
<keyword evidence="1" id="KW-0677">Repeat</keyword>
<evidence type="ECO:0000256" key="1">
    <source>
        <dbReference type="ARBA" id="ARBA00022737"/>
    </source>
</evidence>
<dbReference type="SMART" id="SM00248">
    <property type="entry name" value="ANK"/>
    <property type="match status" value="8"/>
</dbReference>
<dbReference type="InterPro" id="IPR003877">
    <property type="entry name" value="SPRY_dom"/>
</dbReference>
<evidence type="ECO:0000256" key="4">
    <source>
        <dbReference type="SAM" id="MobiDB-lite"/>
    </source>
</evidence>
<dbReference type="SUPFAM" id="SSF49899">
    <property type="entry name" value="Concanavalin A-like lectins/glucanases"/>
    <property type="match status" value="1"/>
</dbReference>
<dbReference type="Pfam" id="PF00622">
    <property type="entry name" value="SPRY"/>
    <property type="match status" value="1"/>
</dbReference>
<sequence length="1515" mass="168636">MSVVSKSSKKTSEKPVAVSAELWIKAEKIFYKEYDRSEVKTGRVQLSLRHAIRELKKGPPESSEKNHGRVKRTENGKRIATINRRRILQKLEVLLEFGNTVMAGAPDTVALVWMGLSAIGKIFIVNSKVSEMIEETTERMAEAILICEVYGLRYLKGRVKDQFDGTQQSLLNKIPKLMALALKFFHLANKHMKKNVVGKRILERVEAESQIRDLQDTARIDFEDTALSLLREANGSSAELPRLKGLVKDAFESISSRLADMHDLQAAAEIERSFNASLKWFQDGHKIPLKSPVDRYLENISEEKRHKGSCSWIFDEKKFQEWTSQSSGALCLTGQGGVGKTVLASTVIEHFEQLSKKQTKAGKKQNFMLLYFFCKLGDPHAAAASNVMLHLCAQLFQKAADGDSQEKLYKQKDCIAVVEQAKADLADSERKLPASMKMSSLMSLFKNLGSVFGLPLVVVLDAVDECTNQHFPASLRDLASSSKIKARILFSTRSKPSRIEHIEIDRTKTDSYIEKYVRESIDKLKKPSESWTKKVRTEATKDIVSFADGNFLYASSVMEYIRKPEKDFLPYAKIKPELPRGTNGLYKQKISRLNEDRLTILVTILRWLICGTDSMELLPIADELSSTYPSVMDGNINDNDAPEEPDLGKLANSLAQIGRDFLKITGTTVQLEHNSVRDFVLSRTDKRVADAGMVEGHLRMSEYLMRTLNSPQFRKRFLSDKALGAWKKQVKRKSETHLRYELEHWPRHLRDTEIALGSRKNGGSYKSRWNQLLAKAEEFMSQKDDYQVWLKLSSTTQEDHSGDSVLHTAARYGLKSLFGKHASESDIKAPNKHANTPLHLVCLGDGGFRGLDELLASSIMDTEIVNAKNKEGATPIILAAKNTGEDPKLIKQLLDHHADPTIADKSGATCLHFAAGSHKTEVCRILLAHGSKSGTKRVDANAEDSNGETPLHWACKLPDAPNELIRLLLKNGAAVNAQDKESQAPLYEASKSGSAEVVKLLLSKNADINDDDVNRNTALHAAITNGSLAIVKTLVNHNADALDMAMKQHDEQANQTATTDIDAYKALVASAAQKVNAVNIFAEDSSKRDAVTCAAAREEFEIMAFLLEVHEQRASNLDFLLQPDRKGLTALHHCVKWKNYPAVRQLLEMGSSKRETDHDREPKSTRNRLAEAMCKVAGPSGDQPLHTAAWLGYRQIVKVLLKYGAPFDTHRTKKSIYGQTPLDAAFGGWQEKSDITPGKSRAFEGIISELLKEHGSSKISGSPLKLKCAIERGSKDVLKLLQERQLEKDEYGWTSELVSAYYNFNQDGKRNLEELSRQGTHPPTRWSKRNKVEGFDVSNDGLVVSLEPHETPLGLQGSSKTLNMSIRANNPVQPRKKHFYFEVKILEDDNDTSDPSHSSDTSKTNTPPGMAVGIGFCTKLALLNNTLPGDKNARKEFSDGFGPGDTVGCGVKFDQGLGRGIIYYTLNGKHLGNAFKEVKGQLFPVVGLRSSKGVKVSVRANFGKDSFRYEETNGS</sequence>
<dbReference type="InterPro" id="IPR036770">
    <property type="entry name" value="Ankyrin_rpt-contain_sf"/>
</dbReference>
<dbReference type="Pfam" id="PF24883">
    <property type="entry name" value="NPHP3_N"/>
    <property type="match status" value="1"/>
</dbReference>
<dbReference type="SUPFAM" id="SSF52540">
    <property type="entry name" value="P-loop containing nucleoside triphosphate hydrolases"/>
    <property type="match status" value="1"/>
</dbReference>
<dbReference type="InterPro" id="IPR056884">
    <property type="entry name" value="NPHP3-like_N"/>
</dbReference>
<dbReference type="InterPro" id="IPR044736">
    <property type="entry name" value="Gid1/RanBPM/SPLA_SPRY"/>
</dbReference>
<protein>
    <recommendedName>
        <fullName evidence="5">B30.2/SPRY domain-containing protein</fullName>
    </recommendedName>
</protein>
<dbReference type="InterPro" id="IPR002110">
    <property type="entry name" value="Ankyrin_rpt"/>
</dbReference>
<dbReference type="Gene3D" id="3.40.50.300">
    <property type="entry name" value="P-loop containing nucleotide triphosphate hydrolases"/>
    <property type="match status" value="1"/>
</dbReference>
<feature type="repeat" description="ANK" evidence="3">
    <location>
        <begin position="981"/>
        <end position="1013"/>
    </location>
</feature>
<dbReference type="RefSeq" id="XP_066634765.1">
    <property type="nucleotide sequence ID" value="XM_066774646.1"/>
</dbReference>
<evidence type="ECO:0000256" key="3">
    <source>
        <dbReference type="PROSITE-ProRule" id="PRU00023"/>
    </source>
</evidence>
<dbReference type="PROSITE" id="PS50297">
    <property type="entry name" value="ANK_REP_REGION"/>
    <property type="match status" value="5"/>
</dbReference>
<feature type="repeat" description="ANK" evidence="3">
    <location>
        <begin position="1014"/>
        <end position="1040"/>
    </location>
</feature>
<dbReference type="InterPro" id="IPR013320">
    <property type="entry name" value="ConA-like_dom_sf"/>
</dbReference>
<accession>A0ABR3CN96</accession>
<dbReference type="Pfam" id="PF00023">
    <property type="entry name" value="Ank"/>
    <property type="match status" value="1"/>
</dbReference>
<feature type="repeat" description="ANK" evidence="3">
    <location>
        <begin position="946"/>
        <end position="980"/>
    </location>
</feature>
<keyword evidence="2 3" id="KW-0040">ANK repeat</keyword>
<feature type="repeat" description="ANK" evidence="3">
    <location>
        <begin position="1180"/>
        <end position="1212"/>
    </location>
</feature>
<feature type="repeat" description="ANK" evidence="3">
    <location>
        <begin position="906"/>
        <end position="938"/>
    </location>
</feature>
<dbReference type="Proteomes" id="UP001430584">
    <property type="component" value="Unassembled WGS sequence"/>
</dbReference>
<evidence type="ECO:0000256" key="2">
    <source>
        <dbReference type="ARBA" id="ARBA00023043"/>
    </source>
</evidence>
<comment type="caution">
    <text evidence="6">The sequence shown here is derived from an EMBL/GenBank/DDBJ whole genome shotgun (WGS) entry which is preliminary data.</text>
</comment>
<name>A0ABR3CN96_9PEZI</name>
<dbReference type="SMART" id="SM00449">
    <property type="entry name" value="SPRY"/>
    <property type="match status" value="1"/>
</dbReference>
<organism evidence="6 7">
    <name type="scientific">Diplodia seriata</name>
    <dbReference type="NCBI Taxonomy" id="420778"/>
    <lineage>
        <taxon>Eukaryota</taxon>
        <taxon>Fungi</taxon>
        <taxon>Dikarya</taxon>
        <taxon>Ascomycota</taxon>
        <taxon>Pezizomycotina</taxon>
        <taxon>Dothideomycetes</taxon>
        <taxon>Dothideomycetes incertae sedis</taxon>
        <taxon>Botryosphaeriales</taxon>
        <taxon>Botryosphaeriaceae</taxon>
        <taxon>Diplodia</taxon>
    </lineage>
</organism>
<dbReference type="InterPro" id="IPR027417">
    <property type="entry name" value="P-loop_NTPase"/>
</dbReference>
<keyword evidence="7" id="KW-1185">Reference proteome</keyword>
<dbReference type="InterPro" id="IPR001870">
    <property type="entry name" value="B30.2/SPRY"/>
</dbReference>
<dbReference type="PROSITE" id="PS50088">
    <property type="entry name" value="ANK_REPEAT"/>
    <property type="match status" value="7"/>
</dbReference>
<feature type="region of interest" description="Disordered" evidence="4">
    <location>
        <begin position="55"/>
        <end position="74"/>
    </location>
</feature>
<dbReference type="Gene3D" id="2.60.120.920">
    <property type="match status" value="1"/>
</dbReference>
<dbReference type="Pfam" id="PF12796">
    <property type="entry name" value="Ank_2"/>
    <property type="match status" value="2"/>
</dbReference>
<evidence type="ECO:0000259" key="5">
    <source>
        <dbReference type="PROSITE" id="PS50188"/>
    </source>
</evidence>
<dbReference type="PROSITE" id="PS50188">
    <property type="entry name" value="B302_SPRY"/>
    <property type="match status" value="1"/>
</dbReference>
<dbReference type="PANTHER" id="PTHR24198:SF165">
    <property type="entry name" value="ANKYRIN REPEAT-CONTAINING PROTEIN-RELATED"/>
    <property type="match status" value="1"/>
</dbReference>
<feature type="repeat" description="ANK" evidence="3">
    <location>
        <begin position="871"/>
        <end position="905"/>
    </location>
</feature>
<dbReference type="EMBL" id="JAJVCZ030000003">
    <property type="protein sequence ID" value="KAL0261736.1"/>
    <property type="molecule type" value="Genomic_DNA"/>
</dbReference>
<proteinExistence type="predicted"/>
<dbReference type="SUPFAM" id="SSF48403">
    <property type="entry name" value="Ankyrin repeat"/>
    <property type="match status" value="1"/>
</dbReference>
<gene>
    <name evidence="6" type="ORF">SLS55_003166</name>
</gene>
<dbReference type="CDD" id="cd12885">
    <property type="entry name" value="SPRY_RanBP_like"/>
    <property type="match status" value="1"/>
</dbReference>
<feature type="domain" description="B30.2/SPRY" evidence="5">
    <location>
        <begin position="1304"/>
        <end position="1507"/>
    </location>
</feature>
<reference evidence="6 7" key="1">
    <citation type="submission" date="2024-02" db="EMBL/GenBank/DDBJ databases">
        <title>De novo assembly and annotation of 12 fungi associated with fruit tree decline syndrome in Ontario, Canada.</title>
        <authorList>
            <person name="Sulman M."/>
            <person name="Ellouze W."/>
            <person name="Ilyukhin E."/>
        </authorList>
    </citation>
    <scope>NUCLEOTIDE SEQUENCE [LARGE SCALE GENOMIC DNA]</scope>
    <source>
        <strain evidence="6 7">FDS-637</strain>
    </source>
</reference>
<dbReference type="Gene3D" id="1.25.40.20">
    <property type="entry name" value="Ankyrin repeat-containing domain"/>
    <property type="match status" value="3"/>
</dbReference>
<dbReference type="InterPro" id="IPR043136">
    <property type="entry name" value="B30.2/SPRY_sf"/>
</dbReference>